<protein>
    <submittedName>
        <fullName evidence="4">Uncharacterized protein</fullName>
    </submittedName>
</protein>
<name>A0A7J7KX25_9MAGN</name>
<comment type="caution">
    <text evidence="4">The sequence shown here is derived from an EMBL/GenBank/DDBJ whole genome shotgun (WGS) entry which is preliminary data.</text>
</comment>
<proteinExistence type="predicted"/>
<sequence>MKTKKKSKEMGHESTSKDLLEFEHKPDFMSSSLESKGVKVLCDDDEAFEEEEMKVGSEDKSNDLIDSDLEVLGEDVVEPDNDPLQKMGDPFVEVMNESRDESQMAKSLAMEALAEISVYIKMKKPNAAIRDAIQL</sequence>
<dbReference type="Proteomes" id="UP000541444">
    <property type="component" value="Unassembled WGS sequence"/>
</dbReference>
<evidence type="ECO:0000256" key="2">
    <source>
        <dbReference type="ARBA" id="ARBA00022803"/>
    </source>
</evidence>
<accession>A0A7J7KX25</accession>
<dbReference type="GO" id="GO:0030544">
    <property type="term" value="F:Hsp70 protein binding"/>
    <property type="evidence" value="ECO:0007669"/>
    <property type="project" value="TreeGrafter"/>
</dbReference>
<feature type="region of interest" description="Disordered" evidence="3">
    <location>
        <begin position="1"/>
        <end position="23"/>
    </location>
</feature>
<gene>
    <name evidence="4" type="ORF">GIB67_002215</name>
</gene>
<dbReference type="PANTHER" id="PTHR45883:SF2">
    <property type="entry name" value="HSC70-INTERACTING PROTEIN"/>
    <property type="match status" value="1"/>
</dbReference>
<dbReference type="PANTHER" id="PTHR45883">
    <property type="entry name" value="HSC70-INTERACTING PROTEIN"/>
    <property type="match status" value="1"/>
</dbReference>
<keyword evidence="2" id="KW-0802">TPR repeat</keyword>
<evidence type="ECO:0000313" key="5">
    <source>
        <dbReference type="Proteomes" id="UP000541444"/>
    </source>
</evidence>
<dbReference type="AlphaFoldDB" id="A0A7J7KX25"/>
<evidence type="ECO:0000256" key="1">
    <source>
        <dbReference type="ARBA" id="ARBA00022737"/>
    </source>
</evidence>
<feature type="compositionally biased region" description="Basic and acidic residues" evidence="3">
    <location>
        <begin position="8"/>
        <end position="23"/>
    </location>
</feature>
<reference evidence="4 5" key="1">
    <citation type="journal article" date="2020" name="IScience">
        <title>Genome Sequencing of the Endangered Kingdonia uniflora (Circaeasteraceae, Ranunculales) Reveals Potential Mechanisms of Evolutionary Specialization.</title>
        <authorList>
            <person name="Sun Y."/>
            <person name="Deng T."/>
            <person name="Zhang A."/>
            <person name="Moore M.J."/>
            <person name="Landis J.B."/>
            <person name="Lin N."/>
            <person name="Zhang H."/>
            <person name="Zhang X."/>
            <person name="Huang J."/>
            <person name="Zhang X."/>
            <person name="Sun H."/>
            <person name="Wang H."/>
        </authorList>
    </citation>
    <scope>NUCLEOTIDE SEQUENCE [LARGE SCALE GENOMIC DNA]</scope>
    <source>
        <strain evidence="4">TB1705</strain>
        <tissue evidence="4">Leaf</tissue>
    </source>
</reference>
<dbReference type="EMBL" id="JACGCM010002827">
    <property type="protein sequence ID" value="KAF6134814.1"/>
    <property type="molecule type" value="Genomic_DNA"/>
</dbReference>
<dbReference type="OrthoDB" id="1709323at2759"/>
<keyword evidence="5" id="KW-1185">Reference proteome</keyword>
<dbReference type="GO" id="GO:0000118">
    <property type="term" value="C:histone deacetylase complex"/>
    <property type="evidence" value="ECO:0007669"/>
    <property type="project" value="TreeGrafter"/>
</dbReference>
<evidence type="ECO:0000313" key="4">
    <source>
        <dbReference type="EMBL" id="KAF6134814.1"/>
    </source>
</evidence>
<keyword evidence="1" id="KW-0677">Repeat</keyword>
<evidence type="ECO:0000256" key="3">
    <source>
        <dbReference type="SAM" id="MobiDB-lite"/>
    </source>
</evidence>
<organism evidence="4 5">
    <name type="scientific">Kingdonia uniflora</name>
    <dbReference type="NCBI Taxonomy" id="39325"/>
    <lineage>
        <taxon>Eukaryota</taxon>
        <taxon>Viridiplantae</taxon>
        <taxon>Streptophyta</taxon>
        <taxon>Embryophyta</taxon>
        <taxon>Tracheophyta</taxon>
        <taxon>Spermatophyta</taxon>
        <taxon>Magnoliopsida</taxon>
        <taxon>Ranunculales</taxon>
        <taxon>Circaeasteraceae</taxon>
        <taxon>Kingdonia</taxon>
    </lineage>
</organism>